<sequence length="63" mass="6387">MRTTPPSWAMPASWGAPRRMLGNGPGWSAFRPAPTTSAGGASCTPGGCCLQLTASLTGDPLLL</sequence>
<evidence type="ECO:0000313" key="1">
    <source>
        <dbReference type="EMBL" id="ETE56090.1"/>
    </source>
</evidence>
<evidence type="ECO:0000313" key="2">
    <source>
        <dbReference type="Proteomes" id="UP000018936"/>
    </source>
</evidence>
<keyword evidence="2" id="KW-1185">Reference proteome</keyword>
<comment type="caution">
    <text evidence="1">The sequence shown here is derived from an EMBL/GenBank/DDBJ whole genome shotgun (WGS) entry which is preliminary data.</text>
</comment>
<protein>
    <submittedName>
        <fullName evidence="1">Uncharacterized protein</fullName>
    </submittedName>
</protein>
<accession>V8N1P8</accession>
<dbReference type="Proteomes" id="UP000018936">
    <property type="component" value="Unassembled WGS sequence"/>
</dbReference>
<gene>
    <name evidence="1" type="ORF">L345_18200</name>
</gene>
<organism evidence="1 2">
    <name type="scientific">Ophiophagus hannah</name>
    <name type="common">King cobra</name>
    <name type="synonym">Naja hannah</name>
    <dbReference type="NCBI Taxonomy" id="8665"/>
    <lineage>
        <taxon>Eukaryota</taxon>
        <taxon>Metazoa</taxon>
        <taxon>Chordata</taxon>
        <taxon>Craniata</taxon>
        <taxon>Vertebrata</taxon>
        <taxon>Euteleostomi</taxon>
        <taxon>Lepidosauria</taxon>
        <taxon>Squamata</taxon>
        <taxon>Bifurcata</taxon>
        <taxon>Unidentata</taxon>
        <taxon>Episquamata</taxon>
        <taxon>Toxicofera</taxon>
        <taxon>Serpentes</taxon>
        <taxon>Colubroidea</taxon>
        <taxon>Elapidae</taxon>
        <taxon>Elapinae</taxon>
        <taxon>Ophiophagus</taxon>
    </lineage>
</organism>
<name>V8N1P8_OPHHA</name>
<dbReference type="AlphaFoldDB" id="V8N1P8"/>
<proteinExistence type="predicted"/>
<dbReference type="EMBL" id="AZIM01043012">
    <property type="protein sequence ID" value="ETE56090.1"/>
    <property type="molecule type" value="Genomic_DNA"/>
</dbReference>
<reference evidence="1 2" key="1">
    <citation type="journal article" date="2013" name="Proc. Natl. Acad. Sci. U.S.A.">
        <title>The king cobra genome reveals dynamic gene evolution and adaptation in the snake venom system.</title>
        <authorList>
            <person name="Vonk F.J."/>
            <person name="Casewell N.R."/>
            <person name="Henkel C.V."/>
            <person name="Heimberg A.M."/>
            <person name="Jansen H.J."/>
            <person name="McCleary R.J."/>
            <person name="Kerkkamp H.M."/>
            <person name="Vos R.A."/>
            <person name="Guerreiro I."/>
            <person name="Calvete J.J."/>
            <person name="Wuster W."/>
            <person name="Woods A.E."/>
            <person name="Logan J.M."/>
            <person name="Harrison R.A."/>
            <person name="Castoe T.A."/>
            <person name="de Koning A.P."/>
            <person name="Pollock D.D."/>
            <person name="Yandell M."/>
            <person name="Calderon D."/>
            <person name="Renjifo C."/>
            <person name="Currier R.B."/>
            <person name="Salgado D."/>
            <person name="Pla D."/>
            <person name="Sanz L."/>
            <person name="Hyder A.S."/>
            <person name="Ribeiro J.M."/>
            <person name="Arntzen J.W."/>
            <person name="van den Thillart G.E."/>
            <person name="Boetzer M."/>
            <person name="Pirovano W."/>
            <person name="Dirks R.P."/>
            <person name="Spaink H.P."/>
            <person name="Duboule D."/>
            <person name="McGlinn E."/>
            <person name="Kini R.M."/>
            <person name="Richardson M.K."/>
        </authorList>
    </citation>
    <scope>NUCLEOTIDE SEQUENCE</scope>
    <source>
        <tissue evidence="1">Blood</tissue>
    </source>
</reference>